<dbReference type="InterPro" id="IPR019734">
    <property type="entry name" value="TPR_rpt"/>
</dbReference>
<protein>
    <recommendedName>
        <fullName evidence="9">PB1 domain-containing protein</fullName>
    </recommendedName>
</protein>
<dbReference type="PROSITE" id="PS50005">
    <property type="entry name" value="TPR"/>
    <property type="match status" value="1"/>
</dbReference>
<evidence type="ECO:0000256" key="7">
    <source>
        <dbReference type="PROSITE-ProRule" id="PRU00339"/>
    </source>
</evidence>
<dbReference type="SMART" id="SM00028">
    <property type="entry name" value="TPR"/>
    <property type="match status" value="3"/>
</dbReference>
<comment type="subcellular location">
    <subcellularLocation>
        <location evidence="1">Cytoplasm</location>
    </subcellularLocation>
</comment>
<dbReference type="Pfam" id="PF13181">
    <property type="entry name" value="TPR_8"/>
    <property type="match status" value="1"/>
</dbReference>
<dbReference type="SUPFAM" id="SSF54277">
    <property type="entry name" value="CAD &amp; PB1 domains"/>
    <property type="match status" value="1"/>
</dbReference>
<feature type="repeat" description="TPR" evidence="7">
    <location>
        <begin position="36"/>
        <end position="69"/>
    </location>
</feature>
<evidence type="ECO:0000313" key="11">
    <source>
        <dbReference type="Proteomes" id="UP000812966"/>
    </source>
</evidence>
<dbReference type="SMART" id="SM00666">
    <property type="entry name" value="PB1"/>
    <property type="match status" value="1"/>
</dbReference>
<dbReference type="GO" id="GO:0005737">
    <property type="term" value="C:cytoplasm"/>
    <property type="evidence" value="ECO:0007669"/>
    <property type="project" value="UniProtKB-SubCell"/>
</dbReference>
<dbReference type="Gene3D" id="3.10.20.90">
    <property type="entry name" value="Phosphatidylinositol 3-kinase Catalytic Subunit, Chain A, domain 1"/>
    <property type="match status" value="1"/>
</dbReference>
<name>A0A8K0JSN1_9TREE</name>
<dbReference type="PROSITE" id="PS51745">
    <property type="entry name" value="PB1"/>
    <property type="match status" value="1"/>
</dbReference>
<proteinExistence type="inferred from homology"/>
<dbReference type="Gene3D" id="1.25.40.10">
    <property type="entry name" value="Tetratricopeptide repeat domain"/>
    <property type="match status" value="1"/>
</dbReference>
<feature type="region of interest" description="Disordered" evidence="8">
    <location>
        <begin position="294"/>
        <end position="361"/>
    </location>
</feature>
<dbReference type="InterPro" id="IPR053793">
    <property type="entry name" value="PB1-like"/>
</dbReference>
<comment type="similarity">
    <text evidence="2">Belongs to the NCF2/NOXA1 family.</text>
</comment>
<evidence type="ECO:0000256" key="5">
    <source>
        <dbReference type="ARBA" id="ARBA00022737"/>
    </source>
</evidence>
<evidence type="ECO:0000256" key="3">
    <source>
        <dbReference type="ARBA" id="ARBA00022443"/>
    </source>
</evidence>
<feature type="region of interest" description="Disordered" evidence="8">
    <location>
        <begin position="241"/>
        <end position="280"/>
    </location>
</feature>
<dbReference type="Proteomes" id="UP000812966">
    <property type="component" value="Unassembled WGS sequence"/>
</dbReference>
<organism evidence="10 11">
    <name type="scientific">Filobasidium floriforme</name>
    <dbReference type="NCBI Taxonomy" id="5210"/>
    <lineage>
        <taxon>Eukaryota</taxon>
        <taxon>Fungi</taxon>
        <taxon>Dikarya</taxon>
        <taxon>Basidiomycota</taxon>
        <taxon>Agaricomycotina</taxon>
        <taxon>Tremellomycetes</taxon>
        <taxon>Filobasidiales</taxon>
        <taxon>Filobasidiaceae</taxon>
        <taxon>Filobasidium</taxon>
    </lineage>
</organism>
<keyword evidence="3" id="KW-0728">SH3 domain</keyword>
<reference evidence="10" key="1">
    <citation type="submission" date="2020-04" db="EMBL/GenBank/DDBJ databases">
        <title>Analysis of mating type loci in Filobasidium floriforme.</title>
        <authorList>
            <person name="Nowrousian M."/>
        </authorList>
    </citation>
    <scope>NUCLEOTIDE SEQUENCE</scope>
    <source>
        <strain evidence="10">CBS 6242</strain>
    </source>
</reference>
<dbReference type="InterPro" id="IPR051864">
    <property type="entry name" value="NCF2_NOXA1"/>
</dbReference>
<gene>
    <name evidence="10" type="ORF">FFLO_02571</name>
</gene>
<evidence type="ECO:0000256" key="4">
    <source>
        <dbReference type="ARBA" id="ARBA00022490"/>
    </source>
</evidence>
<dbReference type="EMBL" id="JABELV010000041">
    <property type="protein sequence ID" value="KAG7562016.1"/>
    <property type="molecule type" value="Genomic_DNA"/>
</dbReference>
<comment type="caution">
    <text evidence="10">The sequence shown here is derived from an EMBL/GenBank/DDBJ whole genome shotgun (WGS) entry which is preliminary data.</text>
</comment>
<dbReference type="FunFam" id="1.25.40.10:FF:000017">
    <property type="entry name" value="NADPH oxidase regulator NoxR"/>
    <property type="match status" value="1"/>
</dbReference>
<dbReference type="InterPro" id="IPR011990">
    <property type="entry name" value="TPR-like_helical_dom_sf"/>
</dbReference>
<dbReference type="InterPro" id="IPR000270">
    <property type="entry name" value="PB1_dom"/>
</dbReference>
<keyword evidence="11" id="KW-1185">Reference proteome</keyword>
<evidence type="ECO:0000256" key="1">
    <source>
        <dbReference type="ARBA" id="ARBA00004496"/>
    </source>
</evidence>
<evidence type="ECO:0000256" key="6">
    <source>
        <dbReference type="ARBA" id="ARBA00022803"/>
    </source>
</evidence>
<dbReference type="PANTHER" id="PTHR15175">
    <property type="entry name" value="NEUTROPHIL CYTOSOLIC FACTOR 2, NEUTROPHIL NADPH OXIDASE FACTOR 2"/>
    <property type="match status" value="1"/>
</dbReference>
<accession>A0A8K0JSN1</accession>
<feature type="compositionally biased region" description="Low complexity" evidence="8">
    <location>
        <begin position="294"/>
        <end position="306"/>
    </location>
</feature>
<dbReference type="AlphaFoldDB" id="A0A8K0JSN1"/>
<evidence type="ECO:0000256" key="2">
    <source>
        <dbReference type="ARBA" id="ARBA00008051"/>
    </source>
</evidence>
<keyword evidence="4" id="KW-0963">Cytoplasm</keyword>
<evidence type="ECO:0000313" key="10">
    <source>
        <dbReference type="EMBL" id="KAG7562016.1"/>
    </source>
</evidence>
<feature type="region of interest" description="Disordered" evidence="8">
    <location>
        <begin position="406"/>
        <end position="437"/>
    </location>
</feature>
<keyword evidence="5" id="KW-0677">Repeat</keyword>
<evidence type="ECO:0000256" key="8">
    <source>
        <dbReference type="SAM" id="MobiDB-lite"/>
    </source>
</evidence>
<dbReference type="PANTHER" id="PTHR15175:SF0">
    <property type="entry name" value="SH3 DOMAIN-CONTAINING PROTEIN C23A1.17"/>
    <property type="match status" value="1"/>
</dbReference>
<feature type="domain" description="PB1" evidence="9">
    <location>
        <begin position="453"/>
        <end position="536"/>
    </location>
</feature>
<sequence length="536" mass="60061">MSLKAELETWTQALEAYDASDLPRSLEIFTTIAESSKVHFNIGLIHATQGHHIQAIRAFKQATELDRFFAVAYFQRGVSLFLKAEWERAKMQFEMALSNMRGNDKIDYTQLGLPFNLFLPEIHFNLALCHIKLKDVTKGMYELRKASTRKMTPAHEVIEEAIEKRGEGFTVFSIPVGVLFRPSENKLKNLAPKDYKGKAKLIAVSSTEDEYTTFTGVTRLGRKQTPSERKAVKDLGDLMDRRFSPSSSIGSGARETLLSPTGNSQPVPVVPDSGKSKGGMFMRRSNTLREYIRSPSFLSKGSSGSSVTEDAGKGKDKDRKYAPPIDGGSIPIPPVPVIGNRSYKDDYKRPNQGQSDRPNPTVLMHSLENLRIQQREKPDTRLSPASSQDSPIVTIPVFSPYDHGGHSLTKKPTLLTPASGSGNDFRRQPTFRRSPLNSSSFEDGELIDVDMQSIRVKIRYNDDIRAVVISSQIDLREFRTLLCDKFEIPDRFKLRFRDEEGDQVSLKDDGDWDAALDCARVAAAGRPEGRLDVWLL</sequence>
<evidence type="ECO:0000259" key="9">
    <source>
        <dbReference type="PROSITE" id="PS51745"/>
    </source>
</evidence>
<dbReference type="Pfam" id="PF00564">
    <property type="entry name" value="PB1"/>
    <property type="match status" value="1"/>
</dbReference>
<keyword evidence="6 7" id="KW-0802">TPR repeat</keyword>
<feature type="compositionally biased region" description="Basic and acidic residues" evidence="8">
    <location>
        <begin position="310"/>
        <end position="321"/>
    </location>
</feature>
<dbReference type="SUPFAM" id="SSF48452">
    <property type="entry name" value="TPR-like"/>
    <property type="match status" value="1"/>
</dbReference>